<protein>
    <submittedName>
        <fullName evidence="1">Uncharacterized protein</fullName>
    </submittedName>
</protein>
<accession>A0AAU9LBB0</accession>
<name>A0AAU9LBB0_9STRA</name>
<dbReference type="PANTHER" id="PTHR31157:SF1">
    <property type="entry name" value="SCP DOMAIN-CONTAINING PROTEIN"/>
    <property type="match status" value="1"/>
</dbReference>
<dbReference type="PANTHER" id="PTHR31157">
    <property type="entry name" value="SCP DOMAIN-CONTAINING PROTEIN"/>
    <property type="match status" value="1"/>
</dbReference>
<evidence type="ECO:0000313" key="2">
    <source>
        <dbReference type="Proteomes" id="UP001160483"/>
    </source>
</evidence>
<evidence type="ECO:0000313" key="1">
    <source>
        <dbReference type="EMBL" id="CAH0482418.1"/>
    </source>
</evidence>
<comment type="caution">
    <text evidence="1">The sequence shown here is derived from an EMBL/GenBank/DDBJ whole genome shotgun (WGS) entry which is preliminary data.</text>
</comment>
<dbReference type="InterPro" id="IPR035940">
    <property type="entry name" value="CAP_sf"/>
</dbReference>
<dbReference type="EMBL" id="CAKKTJ010000334">
    <property type="protein sequence ID" value="CAH0482418.1"/>
    <property type="molecule type" value="Genomic_DNA"/>
</dbReference>
<sequence>MIRLPTNDLIATLLVRVNNERFTYGLPAICSNKKLQAAAQRHVEDLSKSDFVSDVGTDNSTPQKRVTDAGYKWLSVKSVLPTLVTSG</sequence>
<proteinExistence type="predicted"/>
<dbReference type="Gene3D" id="3.40.33.10">
    <property type="entry name" value="CAP"/>
    <property type="match status" value="1"/>
</dbReference>
<organism evidence="1 2">
    <name type="scientific">Peronospora belbahrii</name>
    <dbReference type="NCBI Taxonomy" id="622444"/>
    <lineage>
        <taxon>Eukaryota</taxon>
        <taxon>Sar</taxon>
        <taxon>Stramenopiles</taxon>
        <taxon>Oomycota</taxon>
        <taxon>Peronosporomycetes</taxon>
        <taxon>Peronosporales</taxon>
        <taxon>Peronosporaceae</taxon>
        <taxon>Peronospora</taxon>
    </lineage>
</organism>
<dbReference type="AlphaFoldDB" id="A0AAU9LBB0"/>
<gene>
    <name evidence="1" type="ORF">PBS003_LOCUS9012</name>
</gene>
<reference evidence="1" key="1">
    <citation type="submission" date="2021-11" db="EMBL/GenBank/DDBJ databases">
        <authorList>
            <person name="Islam A."/>
            <person name="Islam S."/>
            <person name="Flora M.S."/>
            <person name="Rahman M."/>
            <person name="Ziaur R.M."/>
            <person name="Epstein J.H."/>
            <person name="Hassan M."/>
            <person name="Klassen M."/>
            <person name="Woodard K."/>
            <person name="Webb A."/>
            <person name="Webby R.J."/>
            <person name="El Zowalaty M.E."/>
        </authorList>
    </citation>
    <scope>NUCLEOTIDE SEQUENCE</scope>
    <source>
        <strain evidence="1">Pbs3</strain>
    </source>
</reference>
<dbReference type="Proteomes" id="UP001160483">
    <property type="component" value="Unassembled WGS sequence"/>
</dbReference>